<evidence type="ECO:0000313" key="1">
    <source>
        <dbReference type="EMBL" id="KGJ87070.1"/>
    </source>
</evidence>
<evidence type="ECO:0000313" key="2">
    <source>
        <dbReference type="Proteomes" id="UP000029843"/>
    </source>
</evidence>
<dbReference type="OrthoDB" id="1016222at2"/>
<dbReference type="PATRIC" id="fig|28229.4.peg.3961"/>
<gene>
    <name evidence="1" type="ORF">ND2E_0477</name>
</gene>
<dbReference type="EMBL" id="JQED01000055">
    <property type="protein sequence ID" value="KGJ87070.1"/>
    <property type="molecule type" value="Genomic_DNA"/>
</dbReference>
<reference evidence="1 2" key="1">
    <citation type="submission" date="2014-08" db="EMBL/GenBank/DDBJ databases">
        <title>Genomic and Phenotypic Diversity of Colwellia psychrerythraea strains from Disparate Marine Basins.</title>
        <authorList>
            <person name="Techtmann S.M."/>
            <person name="Stelling S.C."/>
            <person name="Utturkar S.M."/>
            <person name="Alshibli N."/>
            <person name="Harris A."/>
            <person name="Brown S.D."/>
            <person name="Hazen T.C."/>
        </authorList>
    </citation>
    <scope>NUCLEOTIDE SEQUENCE [LARGE SCALE GENOMIC DNA]</scope>
    <source>
        <strain evidence="1 2">ND2E</strain>
    </source>
</reference>
<organism evidence="1 2">
    <name type="scientific">Colwellia psychrerythraea</name>
    <name type="common">Vibrio psychroerythus</name>
    <dbReference type="NCBI Taxonomy" id="28229"/>
    <lineage>
        <taxon>Bacteria</taxon>
        <taxon>Pseudomonadati</taxon>
        <taxon>Pseudomonadota</taxon>
        <taxon>Gammaproteobacteria</taxon>
        <taxon>Alteromonadales</taxon>
        <taxon>Colwelliaceae</taxon>
        <taxon>Colwellia</taxon>
    </lineage>
</organism>
<proteinExistence type="predicted"/>
<protein>
    <submittedName>
        <fullName evidence="1">Uncharacterized protein</fullName>
    </submittedName>
</protein>
<dbReference type="AlphaFoldDB" id="A0A099K9X3"/>
<comment type="caution">
    <text evidence="1">The sequence shown here is derived from an EMBL/GenBank/DDBJ whole genome shotgun (WGS) entry which is preliminary data.</text>
</comment>
<dbReference type="RefSeq" id="WP_033095527.1">
    <property type="nucleotide sequence ID" value="NZ_JQED01000055.1"/>
</dbReference>
<accession>A0A099K9X3</accession>
<sequence>MHAILSLDLDSKPKLNLEVDTISAQKKSAVTRGLKIVNRNNSVSCEKVHVKQIDESLLTDLAEHQLHAKGANKCCQCAYNSGYEQGSLLQQFISLDIDSLGDAPVRDDGVQKSIHQAFALGYADGVNSYIRS</sequence>
<dbReference type="Proteomes" id="UP000029843">
    <property type="component" value="Unassembled WGS sequence"/>
</dbReference>
<name>A0A099K9X3_COLPS</name>